<dbReference type="EMBL" id="SDKK01000039">
    <property type="protein sequence ID" value="TYC51613.1"/>
    <property type="molecule type" value="Genomic_DNA"/>
</dbReference>
<organism evidence="2 4">
    <name type="scientific">Zoogloea oleivorans</name>
    <dbReference type="NCBI Taxonomy" id="1552750"/>
    <lineage>
        <taxon>Bacteria</taxon>
        <taxon>Pseudomonadati</taxon>
        <taxon>Pseudomonadota</taxon>
        <taxon>Betaproteobacteria</taxon>
        <taxon>Rhodocyclales</taxon>
        <taxon>Zoogloeaceae</taxon>
        <taxon>Zoogloea</taxon>
    </lineage>
</organism>
<dbReference type="PROSITE" id="PS50943">
    <property type="entry name" value="HTH_CROC1"/>
    <property type="match status" value="1"/>
</dbReference>
<dbReference type="RefSeq" id="WP_148581009.1">
    <property type="nucleotide sequence ID" value="NZ_SDKK01000025.1"/>
</dbReference>
<dbReference type="Proteomes" id="UP000389128">
    <property type="component" value="Unassembled WGS sequence"/>
</dbReference>
<name>A0A6C2CDV3_9RHOO</name>
<evidence type="ECO:0000313" key="3">
    <source>
        <dbReference type="EMBL" id="TYC53786.1"/>
    </source>
</evidence>
<feature type="domain" description="HTH cro/C1-type" evidence="1">
    <location>
        <begin position="29"/>
        <end position="75"/>
    </location>
</feature>
<dbReference type="OrthoDB" id="8722987at2"/>
<proteinExistence type="predicted"/>
<dbReference type="SUPFAM" id="SSF47413">
    <property type="entry name" value="lambda repressor-like DNA-binding domains"/>
    <property type="match status" value="1"/>
</dbReference>
<gene>
    <name evidence="3" type="ORF">ETQ85_20920</name>
    <name evidence="2" type="ORF">ETQ85_24070</name>
</gene>
<protein>
    <submittedName>
        <fullName evidence="2">XRE family transcriptional regulator</fullName>
    </submittedName>
</protein>
<comment type="caution">
    <text evidence="2">The sequence shown here is derived from an EMBL/GenBank/DDBJ whole genome shotgun (WGS) entry which is preliminary data.</text>
</comment>
<sequence>MMDQASSHSSSAGLEGFAARLTHVISHTGLSQAEFARRLGVSAGFTSDAARGLKKPGAEFLHAVRTVFRVSIDWLLTGDGTMRGGSGIDLDLLRTIRLQIAVARAAVIDADPIAKVLLLLIRDGRLNEAVADPDLQAFLSRIAPTDPDADLATELYNGHLWTEDSSAQLRNLLAAAVAHFEARKPLDKMAALARSAGPTIQINVIPSQRIAGRDYYEG</sequence>
<accession>A0A6C2CDV3</accession>
<dbReference type="InterPro" id="IPR001387">
    <property type="entry name" value="Cro/C1-type_HTH"/>
</dbReference>
<dbReference type="Gene3D" id="1.10.260.40">
    <property type="entry name" value="lambda repressor-like DNA-binding domains"/>
    <property type="match status" value="1"/>
</dbReference>
<evidence type="ECO:0000313" key="4">
    <source>
        <dbReference type="Proteomes" id="UP000389128"/>
    </source>
</evidence>
<keyword evidence="4" id="KW-1185">Reference proteome</keyword>
<reference evidence="2 4" key="1">
    <citation type="submission" date="2019-01" db="EMBL/GenBank/DDBJ databases">
        <title>Zoogloea oleivorans genome sequencing and assembly.</title>
        <authorList>
            <person name="Tancsics A."/>
            <person name="Farkas M."/>
            <person name="Kriszt B."/>
            <person name="Maroti G."/>
            <person name="Horvath B."/>
        </authorList>
    </citation>
    <scope>NUCLEOTIDE SEQUENCE [LARGE SCALE GENOMIC DNA]</scope>
    <source>
        <strain evidence="2 4">Buc</strain>
    </source>
</reference>
<dbReference type="AlphaFoldDB" id="A0A6C2CDV3"/>
<evidence type="ECO:0000313" key="2">
    <source>
        <dbReference type="EMBL" id="TYC51613.1"/>
    </source>
</evidence>
<dbReference type="GO" id="GO:0003677">
    <property type="term" value="F:DNA binding"/>
    <property type="evidence" value="ECO:0007669"/>
    <property type="project" value="InterPro"/>
</dbReference>
<evidence type="ECO:0000259" key="1">
    <source>
        <dbReference type="PROSITE" id="PS50943"/>
    </source>
</evidence>
<dbReference type="EMBL" id="SDKK01000025">
    <property type="protein sequence ID" value="TYC53786.1"/>
    <property type="molecule type" value="Genomic_DNA"/>
</dbReference>
<dbReference type="CDD" id="cd00093">
    <property type="entry name" value="HTH_XRE"/>
    <property type="match status" value="1"/>
</dbReference>
<dbReference type="InterPro" id="IPR010982">
    <property type="entry name" value="Lambda_DNA-bd_dom_sf"/>
</dbReference>